<keyword evidence="6" id="KW-0132">Cell division</keyword>
<dbReference type="Proteomes" id="UP000187406">
    <property type="component" value="Unassembled WGS sequence"/>
</dbReference>
<sequence>MEESRILWLSKCLGSFCSHLQSSCDALKQSVQRRPVPLDSASSTFIQCLNRRVSTASSDLNLLESMSFGTVSLEELLGHCNEVYKTNQTHLLHLQHRLNDYGYVSEVEIDEEVEDSSLSTPLGMHSKFTISKDGLDSFSPASAARAVIKSLEEDPLLDESMSLKNLGISEISLATLASGGGKIDDPEMSLLDSKFFSLDSHMWKKENEPKSVEAPGLMVKVSKDDYESLPSYMKSLSSWEDLIVAVEKMNSNLSEKDKKKGYNYFHQDEIASLGLGPKGRAYLLLLVRMNRLVVEAIDGAVSYRVL</sequence>
<evidence type="ECO:0000256" key="11">
    <source>
        <dbReference type="ARBA" id="ARBA00023306"/>
    </source>
</evidence>
<evidence type="ECO:0000256" key="5">
    <source>
        <dbReference type="ARBA" id="ARBA00022490"/>
    </source>
</evidence>
<organism evidence="13 14">
    <name type="scientific">Cephalotus follicularis</name>
    <name type="common">Albany pitcher plant</name>
    <dbReference type="NCBI Taxonomy" id="3775"/>
    <lineage>
        <taxon>Eukaryota</taxon>
        <taxon>Viridiplantae</taxon>
        <taxon>Streptophyta</taxon>
        <taxon>Embryophyta</taxon>
        <taxon>Tracheophyta</taxon>
        <taxon>Spermatophyta</taxon>
        <taxon>Magnoliopsida</taxon>
        <taxon>eudicotyledons</taxon>
        <taxon>Gunneridae</taxon>
        <taxon>Pentapetalae</taxon>
        <taxon>rosids</taxon>
        <taxon>fabids</taxon>
        <taxon>Oxalidales</taxon>
        <taxon>Cephalotaceae</taxon>
        <taxon>Cephalotus</taxon>
    </lineage>
</organism>
<keyword evidence="8" id="KW-0498">Mitosis</keyword>
<dbReference type="OrthoDB" id="552789at2759"/>
<evidence type="ECO:0000256" key="8">
    <source>
        <dbReference type="ARBA" id="ARBA00022776"/>
    </source>
</evidence>
<evidence type="ECO:0000313" key="13">
    <source>
        <dbReference type="EMBL" id="GAV57268.1"/>
    </source>
</evidence>
<gene>
    <name evidence="13" type="ORF">CFOL_v3_00806</name>
</gene>
<proteinExistence type="inferred from homology"/>
<evidence type="ECO:0000256" key="4">
    <source>
        <dbReference type="ARBA" id="ARBA00022454"/>
    </source>
</evidence>
<accession>A0A1Q3ANF6</accession>
<evidence type="ECO:0000256" key="1">
    <source>
        <dbReference type="ARBA" id="ARBA00004186"/>
    </source>
</evidence>
<keyword evidence="5" id="KW-0963">Cytoplasm</keyword>
<comment type="subcellular location">
    <subcellularLocation>
        <location evidence="2">Chromosome</location>
        <location evidence="2">Centromere</location>
        <location evidence="2">Kinetochore</location>
    </subcellularLocation>
    <subcellularLocation>
        <location evidence="1">Cytoplasm</location>
        <location evidence="1">Cytoskeleton</location>
        <location evidence="1">Spindle</location>
    </subcellularLocation>
</comment>
<dbReference type="STRING" id="3775.A0A1Q3ANF6"/>
<name>A0A1Q3ANF6_CEPFO</name>
<evidence type="ECO:0000256" key="3">
    <source>
        <dbReference type="ARBA" id="ARBA00007716"/>
    </source>
</evidence>
<dbReference type="PANTHER" id="PTHR48118">
    <property type="entry name" value="SPINDLE AND KINETOCHORE-ASSOCIATED PROTEIN 3"/>
    <property type="match status" value="1"/>
</dbReference>
<evidence type="ECO:0000256" key="6">
    <source>
        <dbReference type="ARBA" id="ARBA00022618"/>
    </source>
</evidence>
<dbReference type="GO" id="GO:0000940">
    <property type="term" value="C:outer kinetochore"/>
    <property type="evidence" value="ECO:0007669"/>
    <property type="project" value="InterPro"/>
</dbReference>
<keyword evidence="12" id="KW-0137">Centromere</keyword>
<evidence type="ECO:0000256" key="9">
    <source>
        <dbReference type="ARBA" id="ARBA00022838"/>
    </source>
</evidence>
<dbReference type="FunCoup" id="A0A1Q3ANF6">
    <property type="interactions" value="665"/>
</dbReference>
<protein>
    <submittedName>
        <fullName evidence="13">Uncharacterized protein</fullName>
    </submittedName>
</protein>
<keyword evidence="9" id="KW-0995">Kinetochore</keyword>
<keyword evidence="11" id="KW-0131">Cell cycle</keyword>
<keyword evidence="10" id="KW-0206">Cytoskeleton</keyword>
<dbReference type="GO" id="GO:0000278">
    <property type="term" value="P:mitotic cell cycle"/>
    <property type="evidence" value="ECO:0007669"/>
    <property type="project" value="TreeGrafter"/>
</dbReference>
<dbReference type="GO" id="GO:0005876">
    <property type="term" value="C:spindle microtubule"/>
    <property type="evidence" value="ECO:0007669"/>
    <property type="project" value="TreeGrafter"/>
</dbReference>
<dbReference type="GO" id="GO:0051301">
    <property type="term" value="P:cell division"/>
    <property type="evidence" value="ECO:0007669"/>
    <property type="project" value="UniProtKB-KW"/>
</dbReference>
<evidence type="ECO:0000256" key="10">
    <source>
        <dbReference type="ARBA" id="ARBA00023212"/>
    </source>
</evidence>
<keyword evidence="14" id="KW-1185">Reference proteome</keyword>
<dbReference type="InParanoid" id="A0A1Q3ANF6"/>
<dbReference type="GO" id="GO:0007059">
    <property type="term" value="P:chromosome segregation"/>
    <property type="evidence" value="ECO:0007669"/>
    <property type="project" value="InterPro"/>
</dbReference>
<keyword evidence="4" id="KW-0158">Chromosome</keyword>
<dbReference type="InterPro" id="IPR033341">
    <property type="entry name" value="SKA3"/>
</dbReference>
<dbReference type="AlphaFoldDB" id="A0A1Q3ANF6"/>
<evidence type="ECO:0000256" key="7">
    <source>
        <dbReference type="ARBA" id="ARBA00022701"/>
    </source>
</evidence>
<comment type="similarity">
    <text evidence="3">Belongs to the SKA3 family.</text>
</comment>
<evidence type="ECO:0000256" key="2">
    <source>
        <dbReference type="ARBA" id="ARBA00004629"/>
    </source>
</evidence>
<reference evidence="14" key="1">
    <citation type="submission" date="2016-04" db="EMBL/GenBank/DDBJ databases">
        <title>Cephalotus genome sequencing.</title>
        <authorList>
            <person name="Fukushima K."/>
            <person name="Hasebe M."/>
            <person name="Fang X."/>
        </authorList>
    </citation>
    <scope>NUCLEOTIDE SEQUENCE [LARGE SCALE GENOMIC DNA]</scope>
    <source>
        <strain evidence="14">cv. St1</strain>
    </source>
</reference>
<evidence type="ECO:0000313" key="14">
    <source>
        <dbReference type="Proteomes" id="UP000187406"/>
    </source>
</evidence>
<dbReference type="PANTHER" id="PTHR48118:SF1">
    <property type="entry name" value="SPINDLE AND KINETOCHORE-ASSOCIATED PROTEIN 3"/>
    <property type="match status" value="1"/>
</dbReference>
<comment type="caution">
    <text evidence="13">The sequence shown here is derived from an EMBL/GenBank/DDBJ whole genome shotgun (WGS) entry which is preliminary data.</text>
</comment>
<keyword evidence="7" id="KW-0493">Microtubule</keyword>
<evidence type="ECO:0000256" key="12">
    <source>
        <dbReference type="ARBA" id="ARBA00023328"/>
    </source>
</evidence>
<dbReference type="EMBL" id="BDDD01000027">
    <property type="protein sequence ID" value="GAV57268.1"/>
    <property type="molecule type" value="Genomic_DNA"/>
</dbReference>